<dbReference type="SUPFAM" id="SSF55486">
    <property type="entry name" value="Metalloproteases ('zincins'), catalytic domain"/>
    <property type="match status" value="1"/>
</dbReference>
<dbReference type="InterPro" id="IPR010428">
    <property type="entry name" value="Zincin_1"/>
</dbReference>
<protein>
    <submittedName>
        <fullName evidence="1">Metallopeptidase family protein</fullName>
    </submittedName>
</protein>
<sequence length="158" mass="17671">MAGPEFVGRERYGFPMRRDRHGRGMRGPLAPRALPLRRTPVEQFDTLVMDSVAAIERRLSETLGSKFTDLRHIEFAVDEVPPESQHYDADIVEDRGVPLAKLYPAQPGTVAASPRIVLYRRPIELRAEGKAETGALVRSVLAEQLASLLNLPPEDLEF</sequence>
<gene>
    <name evidence="1" type="ORF">ACFO8M_26160</name>
</gene>
<evidence type="ECO:0000313" key="1">
    <source>
        <dbReference type="EMBL" id="MFC3495979.1"/>
    </source>
</evidence>
<dbReference type="EMBL" id="JBHRWO010000022">
    <property type="protein sequence ID" value="MFC3495979.1"/>
    <property type="molecule type" value="Genomic_DNA"/>
</dbReference>
<reference evidence="2" key="1">
    <citation type="journal article" date="2019" name="Int. J. Syst. Evol. Microbiol.">
        <title>The Global Catalogue of Microorganisms (GCM) 10K type strain sequencing project: providing services to taxonomists for standard genome sequencing and annotation.</title>
        <authorList>
            <consortium name="The Broad Institute Genomics Platform"/>
            <consortium name="The Broad Institute Genome Sequencing Center for Infectious Disease"/>
            <person name="Wu L."/>
            <person name="Ma J."/>
        </authorList>
    </citation>
    <scope>NUCLEOTIDE SEQUENCE [LARGE SCALE GENOMIC DNA]</scope>
    <source>
        <strain evidence="2">CGMCC 4.7396</strain>
    </source>
</reference>
<dbReference type="RefSeq" id="WP_387981046.1">
    <property type="nucleotide sequence ID" value="NZ_JBHRWO010000022.1"/>
</dbReference>
<accession>A0ABV7Q929</accession>
<evidence type="ECO:0000313" key="2">
    <source>
        <dbReference type="Proteomes" id="UP001595712"/>
    </source>
</evidence>
<name>A0ABV7Q929_9ACTN</name>
<dbReference type="InterPro" id="IPR038555">
    <property type="entry name" value="Zincin_1_sf"/>
</dbReference>
<keyword evidence="2" id="KW-1185">Reference proteome</keyword>
<proteinExistence type="predicted"/>
<dbReference type="Gene3D" id="3.30.2010.20">
    <property type="match status" value="1"/>
</dbReference>
<organism evidence="1 2">
    <name type="scientific">Glycomyces rhizosphaerae</name>
    <dbReference type="NCBI Taxonomy" id="2054422"/>
    <lineage>
        <taxon>Bacteria</taxon>
        <taxon>Bacillati</taxon>
        <taxon>Actinomycetota</taxon>
        <taxon>Actinomycetes</taxon>
        <taxon>Glycomycetales</taxon>
        <taxon>Glycomycetaceae</taxon>
        <taxon>Glycomyces</taxon>
    </lineage>
</organism>
<dbReference type="Proteomes" id="UP001595712">
    <property type="component" value="Unassembled WGS sequence"/>
</dbReference>
<dbReference type="CDD" id="cd12954">
    <property type="entry name" value="MMP_TTHA0227_like_1"/>
    <property type="match status" value="1"/>
</dbReference>
<dbReference type="Pfam" id="PF06262">
    <property type="entry name" value="Zincin_1"/>
    <property type="match status" value="1"/>
</dbReference>
<comment type="caution">
    <text evidence="1">The sequence shown here is derived from an EMBL/GenBank/DDBJ whole genome shotgun (WGS) entry which is preliminary data.</text>
</comment>